<reference evidence="1" key="1">
    <citation type="journal article" date="2020" name="Nature">
        <title>Giant virus diversity and host interactions through global metagenomics.</title>
        <authorList>
            <person name="Schulz F."/>
            <person name="Roux S."/>
            <person name="Paez-Espino D."/>
            <person name="Jungbluth S."/>
            <person name="Walsh D.A."/>
            <person name="Denef V.J."/>
            <person name="McMahon K.D."/>
            <person name="Konstantinidis K.T."/>
            <person name="Eloe-Fadrosh E.A."/>
            <person name="Kyrpides N.C."/>
            <person name="Woyke T."/>
        </authorList>
    </citation>
    <scope>NUCLEOTIDE SEQUENCE</scope>
    <source>
        <strain evidence="1">GVMAG-S-1035124-57</strain>
    </source>
</reference>
<proteinExistence type="predicted"/>
<dbReference type="AlphaFoldDB" id="A0A6C0LZH0"/>
<evidence type="ECO:0000313" key="1">
    <source>
        <dbReference type="EMBL" id="QHU36169.1"/>
    </source>
</evidence>
<dbReference type="EMBL" id="MN740632">
    <property type="protein sequence ID" value="QHU36169.1"/>
    <property type="molecule type" value="Genomic_DNA"/>
</dbReference>
<sequence length="156" mass="17607">MSSIEADTTGILITPIAKVIKSKTAGTPDSRRDYNEQCDRFSKGQPMCWDDDKNNNTKVGDIFGFYKQPECVELHRVEAVQDPSHRLPSWSDNVGQQGRNVLMLSCTLCVVPWCDWVKFGWHASGPLLGTQRVANEQSRVQMIQYINAVFRNGTEV</sequence>
<protein>
    <submittedName>
        <fullName evidence="1">Uncharacterized protein</fullName>
    </submittedName>
</protein>
<name>A0A6C0LZH0_9ZZZZ</name>
<accession>A0A6C0LZH0</accession>
<organism evidence="1">
    <name type="scientific">viral metagenome</name>
    <dbReference type="NCBI Taxonomy" id="1070528"/>
    <lineage>
        <taxon>unclassified sequences</taxon>
        <taxon>metagenomes</taxon>
        <taxon>organismal metagenomes</taxon>
    </lineage>
</organism>